<dbReference type="AlphaFoldDB" id="A0A168NRJ8"/>
<accession>A0A168NRJ8</accession>
<dbReference type="OrthoDB" id="2067260at2"/>
<dbReference type="NCBIfam" id="TIGR04145">
    <property type="entry name" value="Firmicu_CTERM"/>
    <property type="match status" value="1"/>
</dbReference>
<organism evidence="2 3">
    <name type="scientific">Clostridium ljungdahlii</name>
    <dbReference type="NCBI Taxonomy" id="1538"/>
    <lineage>
        <taxon>Bacteria</taxon>
        <taxon>Bacillati</taxon>
        <taxon>Bacillota</taxon>
        <taxon>Clostridia</taxon>
        <taxon>Eubacteriales</taxon>
        <taxon>Clostridiaceae</taxon>
        <taxon>Clostridium</taxon>
    </lineage>
</organism>
<gene>
    <name evidence="2" type="ORF">WY13_02203</name>
</gene>
<evidence type="ECO:0000313" key="2">
    <source>
        <dbReference type="EMBL" id="OAA86809.1"/>
    </source>
</evidence>
<keyword evidence="1" id="KW-0472">Membrane</keyword>
<keyword evidence="1" id="KW-0812">Transmembrane</keyword>
<dbReference type="PATRIC" id="fig|1538.10.peg.1803"/>
<proteinExistence type="predicted"/>
<keyword evidence="1" id="KW-1133">Transmembrane helix</keyword>
<comment type="caution">
    <text evidence="2">The sequence shown here is derived from an EMBL/GenBank/DDBJ whole genome shotgun (WGS) entry which is preliminary data.</text>
</comment>
<protein>
    <recommendedName>
        <fullName evidence="4">Firmicu-CTERM sorting domain-containing protein</fullName>
    </recommendedName>
</protein>
<name>A0A168NRJ8_9CLOT</name>
<reference evidence="2 3" key="1">
    <citation type="journal article" date="2015" name="Biotechnol. Bioeng.">
        <title>Genome sequence and phenotypic characterization of Caulobacter segnis.</title>
        <authorList>
            <person name="Patel S."/>
            <person name="Fletcher B."/>
            <person name="Scott D.C."/>
            <person name="Ely B."/>
        </authorList>
    </citation>
    <scope>NUCLEOTIDE SEQUENCE [LARGE SCALE GENOMIC DNA]</scope>
    <source>
        <strain evidence="2 3">ERI-2</strain>
    </source>
</reference>
<sequence length="207" mass="23693">MKKIITIISVLLISVMFLYPLKVYAADSGVTLDGYFDDWIDKPSQKLYYWQGAVHTVKWYSDDKDLYLYIKMATVGGQQLNNYIIMYSDNNGIQGNLTIQVDRPSKGRISIYNYSMDYRPFSTDGYVVRGSNIDGKTSDQGEFRIPLTIFQKDVKDQMTTLNLRFPNLGNQGIAFQVGSTYPYMGVSIGVLIVASGFFIYRRKRKIE</sequence>
<evidence type="ECO:0000256" key="1">
    <source>
        <dbReference type="SAM" id="Phobius"/>
    </source>
</evidence>
<evidence type="ECO:0008006" key="4">
    <source>
        <dbReference type="Google" id="ProtNLM"/>
    </source>
</evidence>
<dbReference type="InterPro" id="IPR026409">
    <property type="entry name" value="Firmicu_CTERM"/>
</dbReference>
<evidence type="ECO:0000313" key="3">
    <source>
        <dbReference type="Proteomes" id="UP000077407"/>
    </source>
</evidence>
<dbReference type="EMBL" id="LITT01000023">
    <property type="protein sequence ID" value="OAA86809.1"/>
    <property type="molecule type" value="Genomic_DNA"/>
</dbReference>
<feature type="transmembrane region" description="Helical" evidence="1">
    <location>
        <begin position="181"/>
        <end position="200"/>
    </location>
</feature>
<dbReference type="Proteomes" id="UP000077407">
    <property type="component" value="Unassembled WGS sequence"/>
</dbReference>
<dbReference type="RefSeq" id="WP_063555641.1">
    <property type="nucleotide sequence ID" value="NZ_LITT01000023.1"/>
</dbReference>